<dbReference type="Proteomes" id="UP000202419">
    <property type="component" value="Segment"/>
</dbReference>
<keyword evidence="1" id="KW-0472">Membrane</keyword>
<dbReference type="GeneID" id="5659457"/>
<keyword evidence="1" id="KW-0812">Transmembrane</keyword>
<sequence>MFFRIGSKDSIFAPWLSDTSTMNPRVSVLVRMGPERFFALFFLSAKSVAKVQYSLMYISQTASCHSLSSPRPLITFPRFSRPLMSSPFVFLIAGMNFTSGCFGFIFCNASRIMSRSPVPEHAPYSVTVHPRPSLRYSA</sequence>
<evidence type="ECO:0000256" key="1">
    <source>
        <dbReference type="SAM" id="Phobius"/>
    </source>
</evidence>
<organism evidence="2 3">
    <name type="scientific">Paramecium bursaria Chlorella virus NY2A</name>
    <name type="common">PBCV-NY2A</name>
    <dbReference type="NCBI Taxonomy" id="46021"/>
    <lineage>
        <taxon>Viruses</taxon>
        <taxon>Varidnaviria</taxon>
        <taxon>Bamfordvirae</taxon>
        <taxon>Nucleocytoviricota</taxon>
        <taxon>Megaviricetes</taxon>
        <taxon>Algavirales</taxon>
        <taxon>Phycodnaviridae</taxon>
        <taxon>Chlorovirus</taxon>
        <taxon>Chlorovirus americanus</taxon>
    </lineage>
</organism>
<dbReference type="KEGG" id="vg:5659457"/>
<name>A7IWR9_PBCVN</name>
<proteinExistence type="predicted"/>
<dbReference type="EMBL" id="DQ491002">
    <property type="protein sequence ID" value="ABT14793.1"/>
    <property type="molecule type" value="Genomic_DNA"/>
</dbReference>
<reference evidence="2 3" key="1">
    <citation type="journal article" date="2007" name="Virology">
        <title>Sequence and annotation of the 369-kb NY-2A and the 345-kb AR158 viruses that infect Chlorella NC64A.</title>
        <authorList>
            <person name="Fitzgerald L.A."/>
            <person name="Graves M.V."/>
            <person name="Li X."/>
            <person name="Feldblyum T."/>
            <person name="Nierman W.C."/>
            <person name="Van Etten J.L."/>
        </authorList>
    </citation>
    <scope>NUCLEOTIDE SEQUENCE [LARGE SCALE GENOMIC DNA]</scope>
    <source>
        <strain evidence="2 3">NY-2A</strain>
    </source>
</reference>
<evidence type="ECO:0000313" key="2">
    <source>
        <dbReference type="EMBL" id="ABT14793.1"/>
    </source>
</evidence>
<protein>
    <submittedName>
        <fullName evidence="2">Uncharacterized protein b394R</fullName>
    </submittedName>
</protein>
<keyword evidence="1" id="KW-1133">Transmembrane helix</keyword>
<dbReference type="RefSeq" id="YP_001497590.1">
    <property type="nucleotide sequence ID" value="NC_009898.1"/>
</dbReference>
<keyword evidence="3" id="KW-1185">Reference proteome</keyword>
<dbReference type="OrthoDB" id="33735at10239"/>
<evidence type="ECO:0000313" key="3">
    <source>
        <dbReference type="Proteomes" id="UP000202419"/>
    </source>
</evidence>
<feature type="transmembrane region" description="Helical" evidence="1">
    <location>
        <begin position="88"/>
        <end position="107"/>
    </location>
</feature>
<organismHost>
    <name type="scientific">Chlorella</name>
    <dbReference type="NCBI Taxonomy" id="3071"/>
</organismHost>
<gene>
    <name evidence="2" type="primary">b394R</name>
    <name evidence="2" type="ORF">NY2A_b394R</name>
</gene>
<accession>A7IWR9</accession>